<dbReference type="EMBL" id="CP061813">
    <property type="protein sequence ID" value="QOD59811.1"/>
    <property type="molecule type" value="Genomic_DNA"/>
</dbReference>
<dbReference type="KEGG" id="phal:H9I45_10675"/>
<keyword evidence="2" id="KW-0472">Membrane</keyword>
<feature type="compositionally biased region" description="Basic and acidic residues" evidence="1">
    <location>
        <begin position="698"/>
        <end position="707"/>
    </location>
</feature>
<dbReference type="AlphaFoldDB" id="A0A7L8ACU5"/>
<feature type="compositionally biased region" description="Acidic residues" evidence="1">
    <location>
        <begin position="708"/>
        <end position="720"/>
    </location>
</feature>
<feature type="compositionally biased region" description="Basic and acidic residues" evidence="1">
    <location>
        <begin position="721"/>
        <end position="753"/>
    </location>
</feature>
<keyword evidence="2" id="KW-0812">Transmembrane</keyword>
<feature type="transmembrane region" description="Helical" evidence="2">
    <location>
        <begin position="59"/>
        <end position="82"/>
    </location>
</feature>
<evidence type="ECO:0000313" key="4">
    <source>
        <dbReference type="Proteomes" id="UP000516764"/>
    </source>
</evidence>
<evidence type="ECO:0000256" key="2">
    <source>
        <dbReference type="SAM" id="Phobius"/>
    </source>
</evidence>
<reference evidence="3 4" key="1">
    <citation type="journal article" date="2016" name="Int. J. Syst. Evol. Microbiol.">
        <title>Polaribacter haliotis sp. nov., isolated from the gut of abalone Haliotis discus hannai.</title>
        <authorList>
            <person name="Kim Y.O."/>
            <person name="Park I.S."/>
            <person name="Park S."/>
            <person name="Nam B.H."/>
            <person name="Park J.M."/>
            <person name="Kim D.G."/>
            <person name="Yoon J.H."/>
        </authorList>
    </citation>
    <scope>NUCLEOTIDE SEQUENCE [LARGE SCALE GENOMIC DNA]</scope>
    <source>
        <strain evidence="3 4">KCTC 52418</strain>
    </source>
</reference>
<keyword evidence="2" id="KW-1133">Transmembrane helix</keyword>
<feature type="compositionally biased region" description="Basic and acidic residues" evidence="1">
    <location>
        <begin position="988"/>
        <end position="1004"/>
    </location>
</feature>
<keyword evidence="4" id="KW-1185">Reference proteome</keyword>
<protein>
    <recommendedName>
        <fullName evidence="5">DUF4175 family protein</fullName>
    </recommendedName>
</protein>
<sequence>MSAFKTIEKKLHQFTRKFYVNELIKGTILFLSLGFLYLIFTLFLEYFLWLKPNARTFLFWVFIIVEVFLLVRFIAIPIFKLLGLRKGISLKESSKIIGAHFPEVKDKLLNVLQLKEDAQQSDLLLASINQKSEELQPIPFVKAVDFKKNTKYLKYAIVPVLIWLITLISGNNGVFTQSLDRVVNHRTAYNPPAPFSFSLQNENLQVIQGKPITIIVNTAGTVLPSEAKIIYDNQQYFLQNNGNGTFSYTFSDVQKPLNFFVEANGVQSQDYKIEVINTPTINNIALQLSYPRYVGKRNETIQNTGNIIVPEGTRITWKVQASQTDSVAFIINENRNLFNNVTNSNFEYSKYIRNSLNYQITSSNKNLRDYENLQFSVGIIKDEVPEISVQTNIDSISRGTAQFAGQISDDYGLNKLQIIYYDDNNPQNQQTFDLQITKENIQTFFYQFPDGLDLKSGINYELFFQVFDNDAVNGNKKAKSKVFNYRKKSTQEIDQELLQEQRNTINSLENSIQKQEKQEKELTKIQEDLQNKKKLSWNDKKKVENFIKRQENYKKMMQRQTDELQENLDEKKEENENLQEKKEELKKRIDELKKLDKQQKLLDEIQKMADKLNKEDLVKKAKELAQQNKQQRRSLERMLELTKRFYVEQKTMQIANKLDELAKKQEALEQKENATLAEQEKINEEFKELKKELEELAKDNEKLKEPMELPDVEDEKEAIDEELKKSEESLKKQDKNEAKKSQKESSKKMKEMSAKMQKAMEALEGESIEENMEDLRKILENLVTFSFQQENLMNKFSETSTGHPDYGKDLKKQNDIRTYFEHIDDSLYVLSMRLPKISAKIQDDLSTTHYNLEQSLENFSENRFNNGISNQRYVMTSTNNLADYLSNILNSMKNSMSMKMGKGKKGKQGGFSLPDIIKKQGELSEKMKEGMKKGGKKPGQKSGEKPGEGQKGGKEGKKPGANGKPGNEGENGKSGDSGKSGKNGKGKGGKDGRPGENGKGKGEGDGENDDLDGELYEIYKEQSKLRQELQNAIKESENGKPGGNANAKKALKTMEQLENEILEKGFNAGTIQRMQRLNYELLKLDSAVLEQGEDKKRKSTTNFKETQRNNAKALQFKKQFYNQIEILNRQSLPLQENYKIKVREYFSEPQKKEK</sequence>
<dbReference type="OrthoDB" id="9812498at2"/>
<feature type="compositionally biased region" description="Basic and acidic residues" evidence="1">
    <location>
        <begin position="1017"/>
        <end position="1027"/>
    </location>
</feature>
<organism evidence="3 4">
    <name type="scientific">Polaribacter haliotis</name>
    <dbReference type="NCBI Taxonomy" id="1888915"/>
    <lineage>
        <taxon>Bacteria</taxon>
        <taxon>Pseudomonadati</taxon>
        <taxon>Bacteroidota</taxon>
        <taxon>Flavobacteriia</taxon>
        <taxon>Flavobacteriales</taxon>
        <taxon>Flavobacteriaceae</taxon>
    </lineage>
</organism>
<feature type="transmembrane region" description="Helical" evidence="2">
    <location>
        <begin position="26"/>
        <end position="47"/>
    </location>
</feature>
<feature type="region of interest" description="Disordered" evidence="1">
    <location>
        <begin position="698"/>
        <end position="753"/>
    </location>
</feature>
<dbReference type="RefSeq" id="WP_088352496.1">
    <property type="nucleotide sequence ID" value="NZ_CP061813.1"/>
</dbReference>
<proteinExistence type="predicted"/>
<evidence type="ECO:0000313" key="3">
    <source>
        <dbReference type="EMBL" id="QOD59811.1"/>
    </source>
</evidence>
<dbReference type="Proteomes" id="UP000516764">
    <property type="component" value="Chromosome"/>
</dbReference>
<feature type="compositionally biased region" description="Acidic residues" evidence="1">
    <location>
        <begin position="1005"/>
        <end position="1015"/>
    </location>
</feature>
<name>A0A7L8ACU5_9FLAO</name>
<feature type="compositionally biased region" description="Basic and acidic residues" evidence="1">
    <location>
        <begin position="942"/>
        <end position="958"/>
    </location>
</feature>
<gene>
    <name evidence="3" type="ORF">H9I45_10675</name>
</gene>
<accession>A0A7L8ACU5</accession>
<feature type="region of interest" description="Disordered" evidence="1">
    <location>
        <begin position="926"/>
        <end position="1046"/>
    </location>
</feature>
<evidence type="ECO:0000256" key="1">
    <source>
        <dbReference type="SAM" id="MobiDB-lite"/>
    </source>
</evidence>
<evidence type="ECO:0008006" key="5">
    <source>
        <dbReference type="Google" id="ProtNLM"/>
    </source>
</evidence>